<protein>
    <submittedName>
        <fullName evidence="1">Uncharacterized protein</fullName>
    </submittedName>
</protein>
<accession>A0A835UEE0</accession>
<gene>
    <name evidence="1" type="ORF">HPP92_023355</name>
</gene>
<sequence length="73" mass="8422">MEYAGNNFYSSLRVSSRLTKPIVVAVWTGACLKSRWANKLMWGSEAEWLSENERKALIGRTRAFFFHFSRGFG</sequence>
<evidence type="ECO:0000313" key="1">
    <source>
        <dbReference type="EMBL" id="KAG0458198.1"/>
    </source>
</evidence>
<dbReference type="AlphaFoldDB" id="A0A835UEE0"/>
<evidence type="ECO:0000313" key="2">
    <source>
        <dbReference type="Proteomes" id="UP000636800"/>
    </source>
</evidence>
<proteinExistence type="predicted"/>
<dbReference type="OrthoDB" id="1926790at2759"/>
<dbReference type="EMBL" id="JADCNL010000012">
    <property type="protein sequence ID" value="KAG0458198.1"/>
    <property type="molecule type" value="Genomic_DNA"/>
</dbReference>
<dbReference type="Proteomes" id="UP000636800">
    <property type="component" value="Chromosome 12"/>
</dbReference>
<keyword evidence="2" id="KW-1185">Reference proteome</keyword>
<comment type="caution">
    <text evidence="1">The sequence shown here is derived from an EMBL/GenBank/DDBJ whole genome shotgun (WGS) entry which is preliminary data.</text>
</comment>
<reference evidence="1 2" key="1">
    <citation type="journal article" date="2020" name="Nat. Food">
        <title>A phased Vanilla planifolia genome enables genetic improvement of flavour and production.</title>
        <authorList>
            <person name="Hasing T."/>
            <person name="Tang H."/>
            <person name="Brym M."/>
            <person name="Khazi F."/>
            <person name="Huang T."/>
            <person name="Chambers A.H."/>
        </authorList>
    </citation>
    <scope>NUCLEOTIDE SEQUENCE [LARGE SCALE GENOMIC DNA]</scope>
    <source>
        <tissue evidence="1">Leaf</tissue>
    </source>
</reference>
<organism evidence="1 2">
    <name type="scientific">Vanilla planifolia</name>
    <name type="common">Vanilla</name>
    <dbReference type="NCBI Taxonomy" id="51239"/>
    <lineage>
        <taxon>Eukaryota</taxon>
        <taxon>Viridiplantae</taxon>
        <taxon>Streptophyta</taxon>
        <taxon>Embryophyta</taxon>
        <taxon>Tracheophyta</taxon>
        <taxon>Spermatophyta</taxon>
        <taxon>Magnoliopsida</taxon>
        <taxon>Liliopsida</taxon>
        <taxon>Asparagales</taxon>
        <taxon>Orchidaceae</taxon>
        <taxon>Vanilloideae</taxon>
        <taxon>Vanilleae</taxon>
        <taxon>Vanilla</taxon>
    </lineage>
</organism>
<name>A0A835UEE0_VANPL</name>